<dbReference type="EMBL" id="CP029543">
    <property type="protein sequence ID" value="AWV48216.1"/>
    <property type="molecule type" value="Genomic_DNA"/>
</dbReference>
<proteinExistence type="predicted"/>
<accession>A0AAD0P8E7</accession>
<name>A0AAD0P8E7_MYCLR</name>
<evidence type="ECO:0000313" key="2">
    <source>
        <dbReference type="Proteomes" id="UP000249682"/>
    </source>
</evidence>
<reference evidence="1 2" key="1">
    <citation type="submission" date="2018-05" db="EMBL/GenBank/DDBJ databases">
        <title>Evolution of small genomes with special reference to Mycobacterium leprae.</title>
        <authorList>
            <person name="Mohanty P.S."/>
            <person name="Bansal A.K."/>
            <person name="Gupta U.D."/>
            <person name="Naaz F."/>
            <person name="Dwivedi V.D."/>
            <person name="Singh H."/>
            <person name="Gupta G."/>
            <person name="Sharma S."/>
            <person name="Arora M."/>
        </authorList>
    </citation>
    <scope>NUCLEOTIDE SEQUENCE [LARGE SCALE GENOMIC DNA]</scope>
    <source>
        <strain evidence="1 2">MRHRU-235-G</strain>
    </source>
</reference>
<dbReference type="AlphaFoldDB" id="A0AAD0P8E7"/>
<organism evidence="1 2">
    <name type="scientific">Mycobacterium leprae</name>
    <dbReference type="NCBI Taxonomy" id="1769"/>
    <lineage>
        <taxon>Bacteria</taxon>
        <taxon>Bacillati</taxon>
        <taxon>Actinomycetota</taxon>
        <taxon>Actinomycetes</taxon>
        <taxon>Mycobacteriales</taxon>
        <taxon>Mycobacteriaceae</taxon>
        <taxon>Mycobacterium</taxon>
    </lineage>
</organism>
<gene>
    <name evidence="1" type="ORF">DIJ64_09600</name>
</gene>
<evidence type="ECO:0000313" key="1">
    <source>
        <dbReference type="EMBL" id="AWV48216.1"/>
    </source>
</evidence>
<sequence length="78" mass="8379">MPTAIDASLTIAAPGHVTDIRFINNDIENGLVATDFALARFVVDYRKILIDTTAEEDATGSVAACLAIARMDFGWHGQ</sequence>
<protein>
    <submittedName>
        <fullName evidence="1">Uncharacterized protein</fullName>
    </submittedName>
</protein>
<dbReference type="Proteomes" id="UP000249682">
    <property type="component" value="Chromosome"/>
</dbReference>